<dbReference type="PANTHER" id="PTHR13615:SF3">
    <property type="entry name" value="GLYCOSYLTRANSFERASE-LIKE DOMAIN-CONTAINING PROTEIN 1"/>
    <property type="match status" value="1"/>
</dbReference>
<evidence type="ECO:0000256" key="1">
    <source>
        <dbReference type="ARBA" id="ARBA00009481"/>
    </source>
</evidence>
<accession>A0A3B3SMH7</accession>
<dbReference type="PANTHER" id="PTHR13615">
    <property type="entry name" value="GLYCOSYLTRANSFERASE-LIKE 1"/>
    <property type="match status" value="1"/>
</dbReference>
<dbReference type="InterPro" id="IPR022701">
    <property type="entry name" value="QTMAN_N"/>
</dbReference>
<evidence type="ECO:0000256" key="4">
    <source>
        <dbReference type="ARBA" id="ARBA00044517"/>
    </source>
</evidence>
<reference evidence="11" key="1">
    <citation type="submission" date="2025-08" db="UniProtKB">
        <authorList>
            <consortium name="Ensembl"/>
        </authorList>
    </citation>
    <scope>IDENTIFICATION</scope>
</reference>
<organism evidence="11 12">
    <name type="scientific">Paramormyrops kingsleyae</name>
    <dbReference type="NCBI Taxonomy" id="1676925"/>
    <lineage>
        <taxon>Eukaryota</taxon>
        <taxon>Metazoa</taxon>
        <taxon>Chordata</taxon>
        <taxon>Craniata</taxon>
        <taxon>Vertebrata</taxon>
        <taxon>Euteleostomi</taxon>
        <taxon>Actinopterygii</taxon>
        <taxon>Neopterygii</taxon>
        <taxon>Teleostei</taxon>
        <taxon>Osteoglossocephala</taxon>
        <taxon>Osteoglossomorpha</taxon>
        <taxon>Osteoglossiformes</taxon>
        <taxon>Mormyridae</taxon>
        <taxon>Paramormyrops</taxon>
    </lineage>
</organism>
<dbReference type="Pfam" id="PF12038">
    <property type="entry name" value="QTMAN_N"/>
    <property type="match status" value="1"/>
</dbReference>
<reference evidence="11" key="2">
    <citation type="submission" date="2025-09" db="UniProtKB">
        <authorList>
            <consortium name="Ensembl"/>
        </authorList>
    </citation>
    <scope>IDENTIFICATION</scope>
</reference>
<dbReference type="AlphaFoldDB" id="A0A3B3SMH7"/>
<evidence type="ECO:0000256" key="6">
    <source>
        <dbReference type="ARBA" id="ARBA00044567"/>
    </source>
</evidence>
<dbReference type="GeneTree" id="ENSGT00390000006631"/>
<protein>
    <recommendedName>
        <fullName evidence="5">tRNA-queuosine alpha-mannosyltransferase</fullName>
        <ecNumber evidence="4">2.4.1.110</ecNumber>
    </recommendedName>
    <alternativeName>
        <fullName evidence="6">Glycosyltransferase-like domain-containing protein 1</fullName>
    </alternativeName>
</protein>
<evidence type="ECO:0000256" key="9">
    <source>
        <dbReference type="SAM" id="MobiDB-lite"/>
    </source>
</evidence>
<sequence length="370" mass="41907">MSILLVEPFYGGSHKQLVDLLQEELADCVLHTLPAKKWHWRARTAAVHFMQAIPASTAYRVIFSSSVLNLAELIALRPDLAPLRKVLYFHENQLVYPVRKCQERDFQFGYNQILSCLVADVVLFNSSFNMESFLSSIPTFLKLMPDHRPAGLDALIRRKCRIYYFPLRFPDVSRLLPEHKRARCAGVVGPVGPQELGPPGDCPHSAEGLAQNTMPRASPGPDSEHGAPSPQHTGVPQSPEENYQRRESVAPPTEGGGKQSNTSHCQVEEECDDTASQQRPLHIVWPHRWLEAVHCGCYPLCPKALVYPEIFPAEYLYSTPEQLRKRLRDFCRRPDRLRRHRVKVDTGQFSWSSLRSSFISVLSASTSKDQ</sequence>
<evidence type="ECO:0000313" key="11">
    <source>
        <dbReference type="Ensembl" id="ENSPKIP00000031505.1"/>
    </source>
</evidence>
<evidence type="ECO:0000256" key="5">
    <source>
        <dbReference type="ARBA" id="ARBA00044539"/>
    </source>
</evidence>
<dbReference type="GO" id="GO:0016438">
    <property type="term" value="F:tRNA-queuosine(34) beta-mannosyltransferase activity"/>
    <property type="evidence" value="ECO:0007669"/>
    <property type="project" value="UniProtKB-EC"/>
</dbReference>
<feature type="compositionally biased region" description="Polar residues" evidence="9">
    <location>
        <begin position="230"/>
        <end position="241"/>
    </location>
</feature>
<evidence type="ECO:0000256" key="2">
    <source>
        <dbReference type="ARBA" id="ARBA00022676"/>
    </source>
</evidence>
<dbReference type="InterPro" id="IPR051862">
    <property type="entry name" value="GT-like_domain_containing_1"/>
</dbReference>
<evidence type="ECO:0000256" key="8">
    <source>
        <dbReference type="ARBA" id="ARBA00048439"/>
    </source>
</evidence>
<evidence type="ECO:0000259" key="10">
    <source>
        <dbReference type="Pfam" id="PF12038"/>
    </source>
</evidence>
<comment type="catalytic activity">
    <reaction evidence="8">
        <text>queuosine(34) in tRNA(Asp) + GDP-alpha-D-mannose = O-4''-alpha-D-mannosylqueuosine(34) in tRNA(Asp) + GDP + H(+)</text>
        <dbReference type="Rhea" id="RHEA:12885"/>
        <dbReference type="Rhea" id="RHEA-COMP:18572"/>
        <dbReference type="Rhea" id="RHEA-COMP:18581"/>
        <dbReference type="ChEBI" id="CHEBI:15378"/>
        <dbReference type="ChEBI" id="CHEBI:57527"/>
        <dbReference type="ChEBI" id="CHEBI:58189"/>
        <dbReference type="ChEBI" id="CHEBI:194431"/>
        <dbReference type="ChEBI" id="CHEBI:194442"/>
        <dbReference type="EC" id="2.4.1.110"/>
    </reaction>
    <physiologicalReaction direction="left-to-right" evidence="8">
        <dbReference type="Rhea" id="RHEA:12886"/>
    </physiologicalReaction>
</comment>
<dbReference type="Ensembl" id="ENSPKIT00000012351.1">
    <property type="protein sequence ID" value="ENSPKIP00000031505.1"/>
    <property type="gene ID" value="ENSPKIG00000011945.1"/>
</dbReference>
<dbReference type="Proteomes" id="UP000261540">
    <property type="component" value="Unplaced"/>
</dbReference>
<dbReference type="EC" id="2.4.1.110" evidence="4"/>
<name>A0A3B3SMH7_9TELE</name>
<evidence type="ECO:0000256" key="7">
    <source>
        <dbReference type="ARBA" id="ARBA00045402"/>
    </source>
</evidence>
<keyword evidence="12" id="KW-1185">Reference proteome</keyword>
<evidence type="ECO:0000256" key="3">
    <source>
        <dbReference type="ARBA" id="ARBA00022679"/>
    </source>
</evidence>
<comment type="similarity">
    <text evidence="1">Belongs to the glycosyltransferase group 1 family. Glycosyltransferase 4 subfamily.</text>
</comment>
<keyword evidence="2" id="KW-0328">Glycosyltransferase</keyword>
<evidence type="ECO:0000313" key="12">
    <source>
        <dbReference type="Proteomes" id="UP000261540"/>
    </source>
</evidence>
<keyword evidence="3" id="KW-0808">Transferase</keyword>
<comment type="function">
    <text evidence="7">Glycosyltransferase that specifically catalyzes mannosylation of cytoplasmic tRNA(Asp) modified with queuosine at position 34 (queuosine(34)). Mannosylates the cyclopentene moiety of queuosine(34) in tRNA(Asp) to form mannosyl-queuosine(34). Mannosylation of queuosine(34) in tRNA(Asp) is required to slow-down elongation at cognate codons, GAC and GAU, thereby regulating protein translation.</text>
</comment>
<feature type="region of interest" description="Disordered" evidence="9">
    <location>
        <begin position="189"/>
        <end position="271"/>
    </location>
</feature>
<proteinExistence type="inferred from homology"/>
<feature type="domain" description="tRNA-queuosine alpha-mannosyltransferase N-terminal" evidence="10">
    <location>
        <begin position="2"/>
        <end position="167"/>
    </location>
</feature>